<feature type="transmembrane region" description="Helical" evidence="1">
    <location>
        <begin position="6"/>
        <end position="24"/>
    </location>
</feature>
<dbReference type="EMBL" id="JADDIV010000006">
    <property type="protein sequence ID" value="MBE7369917.1"/>
    <property type="molecule type" value="Genomic_DNA"/>
</dbReference>
<feature type="transmembrane region" description="Helical" evidence="1">
    <location>
        <begin position="98"/>
        <end position="117"/>
    </location>
</feature>
<name>A0ABR9SAC2_9BURK</name>
<feature type="transmembrane region" description="Helical" evidence="1">
    <location>
        <begin position="321"/>
        <end position="340"/>
    </location>
</feature>
<comment type="caution">
    <text evidence="2">The sequence shown here is derived from an EMBL/GenBank/DDBJ whole genome shotgun (WGS) entry which is preliminary data.</text>
</comment>
<feature type="transmembrane region" description="Helical" evidence="1">
    <location>
        <begin position="236"/>
        <end position="253"/>
    </location>
</feature>
<feature type="transmembrane region" description="Helical" evidence="1">
    <location>
        <begin position="197"/>
        <end position="216"/>
    </location>
</feature>
<dbReference type="InterPro" id="IPR049458">
    <property type="entry name" value="EpsG-like"/>
</dbReference>
<feature type="transmembrane region" description="Helical" evidence="1">
    <location>
        <begin position="36"/>
        <end position="54"/>
    </location>
</feature>
<dbReference type="RefSeq" id="WP_193678545.1">
    <property type="nucleotide sequence ID" value="NZ_JADDIV010000006.1"/>
</dbReference>
<keyword evidence="1" id="KW-0472">Membrane</keyword>
<dbReference type="Pfam" id="PF14897">
    <property type="entry name" value="EpsG"/>
    <property type="match status" value="1"/>
</dbReference>
<feature type="transmembrane region" description="Helical" evidence="1">
    <location>
        <begin position="295"/>
        <end position="314"/>
    </location>
</feature>
<sequence>MWPYWILFLLPALAAFTAGTGPRAHLPQRQARWTPGWLFAAAATSLMIGLRYQVGGDWFNYLRYLETVQGATLQEVVTMKDPGYRLLNWLSDELDWDIFGVNLVSGTIFTIGLACFCRSLPRPWLAFAVAVPYMVIVVGMGYTRQGVALGFAMLGLLALQKRSIAWFVVWVVLGATFHRSAVLLLPIAALANSRNRYLTIGLVGVVTASAYFLLLQDSVDDLIENYIEAEYQSEGALVRLLMNAAPALVLLLFRRRFRFAPGESGLWLWLAVISLALLAGLLVSPSTTALDRLGLYMLPLQLVVLSHLPSVFGSPGRANRAWVVAILAYCAAVQFVWLNYASHSVAWKPYRFYLFE</sequence>
<keyword evidence="3" id="KW-1185">Reference proteome</keyword>
<keyword evidence="1" id="KW-0812">Transmembrane</keyword>
<gene>
    <name evidence="2" type="ORF">IM787_20305</name>
</gene>
<reference evidence="2 3" key="1">
    <citation type="submission" date="2020-10" db="EMBL/GenBank/DDBJ databases">
        <title>Ramlibacter sp. HM2 16S ribosomal RNA gene Genome sequencing and assembly.</title>
        <authorList>
            <person name="Kang M."/>
        </authorList>
    </citation>
    <scope>NUCLEOTIDE SEQUENCE [LARGE SCALE GENOMIC DNA]</scope>
    <source>
        <strain evidence="2 3">HM2</strain>
    </source>
</reference>
<feature type="transmembrane region" description="Helical" evidence="1">
    <location>
        <begin position="265"/>
        <end position="283"/>
    </location>
</feature>
<keyword evidence="1" id="KW-1133">Transmembrane helix</keyword>
<evidence type="ECO:0000313" key="2">
    <source>
        <dbReference type="EMBL" id="MBE7369917.1"/>
    </source>
</evidence>
<feature type="transmembrane region" description="Helical" evidence="1">
    <location>
        <begin position="163"/>
        <end position="185"/>
    </location>
</feature>
<feature type="transmembrane region" description="Helical" evidence="1">
    <location>
        <begin position="124"/>
        <end position="143"/>
    </location>
</feature>
<protein>
    <submittedName>
        <fullName evidence="2">EpsG family protein</fullName>
    </submittedName>
</protein>
<accession>A0ABR9SAC2</accession>
<organism evidence="2 3">
    <name type="scientific">Ramlibacter pallidus</name>
    <dbReference type="NCBI Taxonomy" id="2780087"/>
    <lineage>
        <taxon>Bacteria</taxon>
        <taxon>Pseudomonadati</taxon>
        <taxon>Pseudomonadota</taxon>
        <taxon>Betaproteobacteria</taxon>
        <taxon>Burkholderiales</taxon>
        <taxon>Comamonadaceae</taxon>
        <taxon>Ramlibacter</taxon>
    </lineage>
</organism>
<proteinExistence type="predicted"/>
<evidence type="ECO:0000256" key="1">
    <source>
        <dbReference type="SAM" id="Phobius"/>
    </source>
</evidence>
<dbReference type="Proteomes" id="UP000806285">
    <property type="component" value="Unassembled WGS sequence"/>
</dbReference>
<evidence type="ECO:0000313" key="3">
    <source>
        <dbReference type="Proteomes" id="UP000806285"/>
    </source>
</evidence>